<gene>
    <name evidence="3 5" type="ORF">P152DRAFT_453526</name>
</gene>
<dbReference type="InterPro" id="IPR013904">
    <property type="entry name" value="RXT2_N"/>
</dbReference>
<dbReference type="Pfam" id="PF08595">
    <property type="entry name" value="RXT2_N"/>
    <property type="match status" value="1"/>
</dbReference>
<evidence type="ECO:0000313" key="5">
    <source>
        <dbReference type="RefSeq" id="XP_033538548.1"/>
    </source>
</evidence>
<reference evidence="3 5" key="1">
    <citation type="submission" date="2020-01" db="EMBL/GenBank/DDBJ databases">
        <authorList>
            <consortium name="DOE Joint Genome Institute"/>
            <person name="Haridas S."/>
            <person name="Albert R."/>
            <person name="Binder M."/>
            <person name="Bloem J."/>
            <person name="Labutti K."/>
            <person name="Salamov A."/>
            <person name="Andreopoulos B."/>
            <person name="Baker S.E."/>
            <person name="Barry K."/>
            <person name="Bills G."/>
            <person name="Bluhm B.H."/>
            <person name="Cannon C."/>
            <person name="Castanera R."/>
            <person name="Culley D.E."/>
            <person name="Daum C."/>
            <person name="Ezra D."/>
            <person name="Gonzalez J.B."/>
            <person name="Henrissat B."/>
            <person name="Kuo A."/>
            <person name="Liang C."/>
            <person name="Lipzen A."/>
            <person name="Lutzoni F."/>
            <person name="Magnuson J."/>
            <person name="Mondo S."/>
            <person name="Nolan M."/>
            <person name="Ohm R."/>
            <person name="Pangilinan J."/>
            <person name="Park H.-J."/>
            <person name="Ramirez L."/>
            <person name="Alfaro M."/>
            <person name="Sun H."/>
            <person name="Tritt A."/>
            <person name="Yoshinaga Y."/>
            <person name="Zwiers L.-H."/>
            <person name="Turgeon B.G."/>
            <person name="Goodwin S.B."/>
            <person name="Spatafora J.W."/>
            <person name="Crous P.W."/>
            <person name="Grigoriev I.V."/>
        </authorList>
    </citation>
    <scope>NUCLEOTIDE SEQUENCE</scope>
    <source>
        <strain evidence="3 5">CBS 781.70</strain>
    </source>
</reference>
<dbReference type="RefSeq" id="XP_033538548.1">
    <property type="nucleotide sequence ID" value="XM_033678389.1"/>
</dbReference>
<dbReference type="EMBL" id="ML975149">
    <property type="protein sequence ID" value="KAF1816917.1"/>
    <property type="molecule type" value="Genomic_DNA"/>
</dbReference>
<evidence type="ECO:0000256" key="1">
    <source>
        <dbReference type="SAM" id="MobiDB-lite"/>
    </source>
</evidence>
<feature type="region of interest" description="Disordered" evidence="1">
    <location>
        <begin position="449"/>
        <end position="472"/>
    </location>
</feature>
<accession>A0A6G1GFQ7</accession>
<dbReference type="PANTHER" id="PTHR28232">
    <property type="entry name" value="TRANSCRIPTIONAL REGULATORY PROTEIN RXT2"/>
    <property type="match status" value="1"/>
</dbReference>
<protein>
    <recommendedName>
        <fullName evidence="2">Transcriptional regulatory protein RXT2 N-terminal domain-containing protein</fullName>
    </recommendedName>
</protein>
<sequence>MSTELSEGYNGQISIIILTVSTDSESDDSIVLATNRGNKLKRKAKYVQEGKLDNPNGPATQKKRIRYAGYDRSIISRNPPRFDEYGDIIETDDDEDYDARDNEDNTYKDTRIEVILGPLTAASDLPTHPGLSIPYKSAALPEMVTAAEESLHKEQETLWRMKNLLTNLRGDSGWVPVGAVQSDYDEWLLNTITNGAEDEQPDVMALIWGPIANGGAGSPLKALPEPTGDEERMDVDLPQETVAGAADEPMQTTNGSPPEPRAPNGVAAAPPSQNLIIEELEAAATGATTNGAVDHAPQTAIAEGDAPAPDAEQDDNAADEADADGEPSQPPHRMTTRARAHRTSRSPSSNPSLPPFVHPFFEFNATAIPGFDAGLPTNEAHDVRAFLVSYVSKQEEVVRGTSKLYHGLLKALRMRKTVWKWCRTEGHVGEMSDGEDWYDREEWGLEEDLVKGKEEEDEEVTNQKKTRRRGDR</sequence>
<feature type="compositionally biased region" description="Basic residues" evidence="1">
    <location>
        <begin position="334"/>
        <end position="344"/>
    </location>
</feature>
<keyword evidence="4" id="KW-1185">Reference proteome</keyword>
<dbReference type="InterPro" id="IPR039602">
    <property type="entry name" value="Rxt2"/>
</dbReference>
<organism evidence="3">
    <name type="scientific">Eremomyces bilateralis CBS 781.70</name>
    <dbReference type="NCBI Taxonomy" id="1392243"/>
    <lineage>
        <taxon>Eukaryota</taxon>
        <taxon>Fungi</taxon>
        <taxon>Dikarya</taxon>
        <taxon>Ascomycota</taxon>
        <taxon>Pezizomycotina</taxon>
        <taxon>Dothideomycetes</taxon>
        <taxon>Dothideomycetes incertae sedis</taxon>
        <taxon>Eremomycetales</taxon>
        <taxon>Eremomycetaceae</taxon>
        <taxon>Eremomyces</taxon>
    </lineage>
</organism>
<evidence type="ECO:0000313" key="4">
    <source>
        <dbReference type="Proteomes" id="UP000504638"/>
    </source>
</evidence>
<dbReference type="AlphaFoldDB" id="A0A6G1GFQ7"/>
<name>A0A6G1GFQ7_9PEZI</name>
<dbReference type="OrthoDB" id="441210at2759"/>
<reference evidence="5" key="2">
    <citation type="submission" date="2020-04" db="EMBL/GenBank/DDBJ databases">
        <authorList>
            <consortium name="NCBI Genome Project"/>
        </authorList>
    </citation>
    <scope>NUCLEOTIDE SEQUENCE</scope>
    <source>
        <strain evidence="5">CBS 781.70</strain>
    </source>
</reference>
<dbReference type="GO" id="GO:0033698">
    <property type="term" value="C:Rpd3L complex"/>
    <property type="evidence" value="ECO:0007669"/>
    <property type="project" value="TreeGrafter"/>
</dbReference>
<dbReference type="PANTHER" id="PTHR28232:SF1">
    <property type="entry name" value="TRANSCRIPTIONAL REGULATORY PROTEIN RXT2"/>
    <property type="match status" value="1"/>
</dbReference>
<evidence type="ECO:0000313" key="3">
    <source>
        <dbReference type="EMBL" id="KAF1816917.1"/>
    </source>
</evidence>
<dbReference type="GeneID" id="54418959"/>
<feature type="region of interest" description="Disordered" evidence="1">
    <location>
        <begin position="245"/>
        <end position="269"/>
    </location>
</feature>
<dbReference type="GO" id="GO:0005829">
    <property type="term" value="C:cytosol"/>
    <property type="evidence" value="ECO:0007669"/>
    <property type="project" value="TreeGrafter"/>
</dbReference>
<evidence type="ECO:0000259" key="2">
    <source>
        <dbReference type="Pfam" id="PF08595"/>
    </source>
</evidence>
<reference evidence="5" key="3">
    <citation type="submission" date="2025-04" db="UniProtKB">
        <authorList>
            <consortium name="RefSeq"/>
        </authorList>
    </citation>
    <scope>IDENTIFICATION</scope>
    <source>
        <strain evidence="5">CBS 781.70</strain>
    </source>
</reference>
<dbReference type="Proteomes" id="UP000504638">
    <property type="component" value="Unplaced"/>
</dbReference>
<feature type="region of interest" description="Disordered" evidence="1">
    <location>
        <begin position="303"/>
        <end position="353"/>
    </location>
</feature>
<feature type="domain" description="Transcriptional regulatory protein RXT2 N-terminal" evidence="2">
    <location>
        <begin position="34"/>
        <end position="171"/>
    </location>
</feature>
<proteinExistence type="predicted"/>
<feature type="compositionally biased region" description="Acidic residues" evidence="1">
    <location>
        <begin position="311"/>
        <end position="325"/>
    </location>
</feature>